<accession>A0ABZ0YVV5</accession>
<sequence>MRDRVLLALRAGEAASEALDERLGGDHSSTLSELVREGLVERDDMWGVSYRLTQAGRAQCPRWRDICGGS</sequence>
<dbReference type="EMBL" id="CP140153">
    <property type="protein sequence ID" value="WQH16163.1"/>
    <property type="molecule type" value="Genomic_DNA"/>
</dbReference>
<gene>
    <name evidence="1" type="ORF">SR882_10415</name>
</gene>
<evidence type="ECO:0008006" key="3">
    <source>
        <dbReference type="Google" id="ProtNLM"/>
    </source>
</evidence>
<dbReference type="Proteomes" id="UP001327459">
    <property type="component" value="Chromosome"/>
</dbReference>
<dbReference type="SUPFAM" id="SSF46785">
    <property type="entry name" value="Winged helix' DNA-binding domain"/>
    <property type="match status" value="1"/>
</dbReference>
<evidence type="ECO:0000313" key="1">
    <source>
        <dbReference type="EMBL" id="WQH16163.1"/>
    </source>
</evidence>
<name>A0ABZ0YVV5_9GAMM</name>
<keyword evidence="2" id="KW-1185">Reference proteome</keyword>
<organism evidence="1 2">
    <name type="scientific">Guyparkeria halophila</name>
    <dbReference type="NCBI Taxonomy" id="47960"/>
    <lineage>
        <taxon>Bacteria</taxon>
        <taxon>Pseudomonadati</taxon>
        <taxon>Pseudomonadota</taxon>
        <taxon>Gammaproteobacteria</taxon>
        <taxon>Chromatiales</taxon>
        <taxon>Thioalkalibacteraceae</taxon>
        <taxon>Guyparkeria</taxon>
    </lineage>
</organism>
<dbReference type="Gene3D" id="1.10.10.10">
    <property type="entry name" value="Winged helix-like DNA-binding domain superfamily/Winged helix DNA-binding domain"/>
    <property type="match status" value="1"/>
</dbReference>
<dbReference type="InterPro" id="IPR036388">
    <property type="entry name" value="WH-like_DNA-bd_sf"/>
</dbReference>
<dbReference type="InterPro" id="IPR036390">
    <property type="entry name" value="WH_DNA-bd_sf"/>
</dbReference>
<dbReference type="RefSeq" id="WP_322521178.1">
    <property type="nucleotide sequence ID" value="NZ_CP140153.1"/>
</dbReference>
<proteinExistence type="predicted"/>
<reference evidence="1 2" key="1">
    <citation type="submission" date="2023-11" db="EMBL/GenBank/DDBJ databases">
        <title>MicrobeMod: A computational toolkit for identifying prokaryotic methylation and restriction-modification with nanopore sequencing.</title>
        <authorList>
            <person name="Crits-Christoph A."/>
            <person name="Kang S.C."/>
            <person name="Lee H."/>
            <person name="Ostrov N."/>
        </authorList>
    </citation>
    <scope>NUCLEOTIDE SEQUENCE [LARGE SCALE GENOMIC DNA]</scope>
    <source>
        <strain evidence="1 2">ATCC 49870</strain>
    </source>
</reference>
<protein>
    <recommendedName>
        <fullName evidence="3">MarR family transcriptional regulator</fullName>
    </recommendedName>
</protein>
<evidence type="ECO:0000313" key="2">
    <source>
        <dbReference type="Proteomes" id="UP001327459"/>
    </source>
</evidence>